<evidence type="ECO:0000313" key="1">
    <source>
        <dbReference type="EMBL" id="JAC74916.1"/>
    </source>
</evidence>
<reference evidence="1" key="1">
    <citation type="submission" date="2014-05" db="EMBL/GenBank/DDBJ databases">
        <title>The transcriptome of the halophilic microalga Tetraselmis sp. GSL018 isolated from the Great Salt Lake, Utah.</title>
        <authorList>
            <person name="Jinkerson R.E."/>
            <person name="D'Adamo S."/>
            <person name="Posewitz M.C."/>
        </authorList>
    </citation>
    <scope>NUCLEOTIDE SEQUENCE</scope>
    <source>
        <strain evidence="1">GSL018</strain>
    </source>
</reference>
<organism evidence="1">
    <name type="scientific">Tetraselmis sp. GSL018</name>
    <dbReference type="NCBI Taxonomy" id="582737"/>
    <lineage>
        <taxon>Eukaryota</taxon>
        <taxon>Viridiplantae</taxon>
        <taxon>Chlorophyta</taxon>
        <taxon>core chlorophytes</taxon>
        <taxon>Chlorodendrophyceae</taxon>
        <taxon>Chlorodendrales</taxon>
        <taxon>Chlorodendraceae</taxon>
        <taxon>Tetraselmis</taxon>
    </lineage>
</organism>
<dbReference type="AlphaFoldDB" id="A0A061RWG8"/>
<sequence>FRYIQITPEVTSSSPVACPGKVCTPGVGGALACATCKRSVGVYFQHRIFGEIASLRPVRVTRLGPTAD</sequence>
<proteinExistence type="predicted"/>
<dbReference type="EMBL" id="GBEZ01010806">
    <property type="protein sequence ID" value="JAC74916.1"/>
    <property type="molecule type" value="Transcribed_RNA"/>
</dbReference>
<feature type="non-terminal residue" evidence="1">
    <location>
        <position position="1"/>
    </location>
</feature>
<protein>
    <submittedName>
        <fullName evidence="1">Uncharacterized protein</fullName>
    </submittedName>
</protein>
<gene>
    <name evidence="1" type="ORF">TSPGSL018_24666</name>
</gene>
<accession>A0A061RWG8</accession>
<name>A0A061RWG8_9CHLO</name>